<dbReference type="Gene3D" id="3.30.470.10">
    <property type="match status" value="1"/>
</dbReference>
<dbReference type="FunFam" id="3.20.10.10:FF:000010">
    <property type="entry name" value="Branched-chain amino acid aminotransferase"/>
    <property type="match status" value="1"/>
</dbReference>
<dbReference type="EMBL" id="NKHZ01000049">
    <property type="protein sequence ID" value="PNS17672.1"/>
    <property type="molecule type" value="Genomic_DNA"/>
</dbReference>
<keyword evidence="5" id="KW-0808">Transferase</keyword>
<accession>A0A2K1QRJ9</accession>
<dbReference type="NCBIfam" id="NF009897">
    <property type="entry name" value="PRK13357.1"/>
    <property type="match status" value="1"/>
</dbReference>
<dbReference type="PANTHER" id="PTHR42825:SF2">
    <property type="entry name" value="BRANCHED-CHAIN-AMINO-ACID AMINOTRANSFERASE 3, CHLOROPLASTIC-RELATED"/>
    <property type="match status" value="1"/>
</dbReference>
<dbReference type="AlphaFoldDB" id="A0A2K1QRJ9"/>
<dbReference type="OrthoDB" id="409992at2759"/>
<dbReference type="InterPro" id="IPR001544">
    <property type="entry name" value="Aminotrans_IV"/>
</dbReference>
<evidence type="ECO:0000256" key="5">
    <source>
        <dbReference type="ARBA" id="ARBA00022679"/>
    </source>
</evidence>
<evidence type="ECO:0000256" key="6">
    <source>
        <dbReference type="ARBA" id="ARBA00022898"/>
    </source>
</evidence>
<gene>
    <name evidence="9" type="ORF">CAC42_3067</name>
</gene>
<organism evidence="9 10">
    <name type="scientific">Sphaceloma murrayae</name>
    <dbReference type="NCBI Taxonomy" id="2082308"/>
    <lineage>
        <taxon>Eukaryota</taxon>
        <taxon>Fungi</taxon>
        <taxon>Dikarya</taxon>
        <taxon>Ascomycota</taxon>
        <taxon>Pezizomycotina</taxon>
        <taxon>Dothideomycetes</taxon>
        <taxon>Dothideomycetidae</taxon>
        <taxon>Myriangiales</taxon>
        <taxon>Elsinoaceae</taxon>
        <taxon>Sphaceloma</taxon>
    </lineage>
</organism>
<dbReference type="InterPro" id="IPR043132">
    <property type="entry name" value="BCAT-like_C"/>
</dbReference>
<comment type="cofactor">
    <cofactor evidence="1">
        <name>pyridoxal 5'-phosphate</name>
        <dbReference type="ChEBI" id="CHEBI:597326"/>
    </cofactor>
</comment>
<proteinExistence type="inferred from homology"/>
<dbReference type="InterPro" id="IPR033939">
    <property type="entry name" value="BCAT_family"/>
</dbReference>
<dbReference type="InParanoid" id="A0A2K1QRJ9"/>
<comment type="similarity">
    <text evidence="3">Belongs to the class-IV pyridoxal-phosphate-dependent aminotransferase family.</text>
</comment>
<feature type="region of interest" description="Disordered" evidence="8">
    <location>
        <begin position="358"/>
        <end position="377"/>
    </location>
</feature>
<evidence type="ECO:0000256" key="8">
    <source>
        <dbReference type="SAM" id="MobiDB-lite"/>
    </source>
</evidence>
<dbReference type="GO" id="GO:0009081">
    <property type="term" value="P:branched-chain amino acid metabolic process"/>
    <property type="evidence" value="ECO:0007669"/>
    <property type="project" value="InterPro"/>
</dbReference>
<reference evidence="9 10" key="1">
    <citation type="submission" date="2017-06" db="EMBL/GenBank/DDBJ databases">
        <title>Draft genome sequence of a variant of Elsinoe murrayae.</title>
        <authorList>
            <person name="Cheng Q."/>
        </authorList>
    </citation>
    <scope>NUCLEOTIDE SEQUENCE [LARGE SCALE GENOMIC DNA]</scope>
    <source>
        <strain evidence="9 10">CQ-2017a</strain>
    </source>
</reference>
<comment type="pathway">
    <text evidence="2">Secondary metabolite biosynthesis.</text>
</comment>
<dbReference type="FunFam" id="3.30.470.10:FF:000004">
    <property type="entry name" value="Branched-chain-amino-acid aminotransferase"/>
    <property type="match status" value="1"/>
</dbReference>
<evidence type="ECO:0000256" key="3">
    <source>
        <dbReference type="ARBA" id="ARBA00009320"/>
    </source>
</evidence>
<evidence type="ECO:0000256" key="7">
    <source>
        <dbReference type="PIRSR" id="PIRSR006468-1"/>
    </source>
</evidence>
<dbReference type="InterPro" id="IPR043131">
    <property type="entry name" value="BCAT-like_N"/>
</dbReference>
<evidence type="ECO:0000313" key="10">
    <source>
        <dbReference type="Proteomes" id="UP000243797"/>
    </source>
</evidence>
<feature type="modified residue" description="N6-(pyridoxal phosphate)lysine" evidence="7">
    <location>
        <position position="192"/>
    </location>
</feature>
<protein>
    <recommendedName>
        <fullName evidence="11">Branched-chain-amino-acid aminotransferase TOXF</fullName>
    </recommendedName>
</protein>
<keyword evidence="4" id="KW-0032">Aminotransferase</keyword>
<dbReference type="PANTHER" id="PTHR42825">
    <property type="entry name" value="AMINO ACID AMINOTRANSFERASE"/>
    <property type="match status" value="1"/>
</dbReference>
<dbReference type="InterPro" id="IPR005786">
    <property type="entry name" value="B_amino_transII"/>
</dbReference>
<keyword evidence="10" id="KW-1185">Reference proteome</keyword>
<dbReference type="SUPFAM" id="SSF56752">
    <property type="entry name" value="D-aminoacid aminotransferase-like PLP-dependent enzymes"/>
    <property type="match status" value="1"/>
</dbReference>
<dbReference type="NCBIfam" id="TIGR01123">
    <property type="entry name" value="ilvE_II"/>
    <property type="match status" value="1"/>
</dbReference>
<keyword evidence="6" id="KW-0663">Pyridoxal phosphate</keyword>
<sequence>MAEFPPPPTNTIDWSNVGFKVREVNGHIESTFSKTTGQWTPPRFVRSPFLSLHGMAPGLNYGQQCYEGLKAFRSPGDKSINVFRPSMNAARMQRSAESISIPPVPIEHFLKCVHLAVALNAEYVPPHDTGAAMYIRPLLFGSSAQLGLSPPEEYTFLVYVLPTGVYHGVNPVKALILDDFDRAAPHGTGSYKVGGNYAPVLRYSEKARNEGYGITLHLDSQTRREIDEFSTSAFLGVLKKGDSVEIVVPDSHNVIESVTADSVCGIAKDLGWKVTKRPITFEELPEFEEVMAAGTAAALVPIKSITRGNDTFKYRDASDEPGPVVVELLTRLKSIQSGKIEDKHNWCEKVEAAKQGTYEAEEGAANGVKQGEVDKLP</sequence>
<dbReference type="InterPro" id="IPR036038">
    <property type="entry name" value="Aminotransferase-like"/>
</dbReference>
<dbReference type="Proteomes" id="UP000243797">
    <property type="component" value="Unassembled WGS sequence"/>
</dbReference>
<dbReference type="GO" id="GO:0004084">
    <property type="term" value="F:branched-chain-amino-acid transaminase activity"/>
    <property type="evidence" value="ECO:0007669"/>
    <property type="project" value="InterPro"/>
</dbReference>
<dbReference type="CDD" id="cd01557">
    <property type="entry name" value="BCAT_beta_family"/>
    <property type="match status" value="1"/>
</dbReference>
<name>A0A2K1QRJ9_9PEZI</name>
<dbReference type="Gene3D" id="3.20.10.10">
    <property type="entry name" value="D-amino Acid Aminotransferase, subunit A, domain 2"/>
    <property type="match status" value="1"/>
</dbReference>
<evidence type="ECO:0000313" key="9">
    <source>
        <dbReference type="EMBL" id="PNS17672.1"/>
    </source>
</evidence>
<comment type="caution">
    <text evidence="9">The sequence shown here is derived from an EMBL/GenBank/DDBJ whole genome shotgun (WGS) entry which is preliminary data.</text>
</comment>
<evidence type="ECO:0000256" key="1">
    <source>
        <dbReference type="ARBA" id="ARBA00001933"/>
    </source>
</evidence>
<dbReference type="PIRSF" id="PIRSF006468">
    <property type="entry name" value="BCAT1"/>
    <property type="match status" value="1"/>
</dbReference>
<dbReference type="Pfam" id="PF01063">
    <property type="entry name" value="Aminotran_4"/>
    <property type="match status" value="1"/>
</dbReference>
<evidence type="ECO:0000256" key="2">
    <source>
        <dbReference type="ARBA" id="ARBA00005179"/>
    </source>
</evidence>
<dbReference type="STRING" id="2082308.A0A2K1QRJ9"/>
<evidence type="ECO:0008006" key="11">
    <source>
        <dbReference type="Google" id="ProtNLM"/>
    </source>
</evidence>
<evidence type="ECO:0000256" key="4">
    <source>
        <dbReference type="ARBA" id="ARBA00022576"/>
    </source>
</evidence>